<dbReference type="Pfam" id="PF16952">
    <property type="entry name" value="Gln-synt_N_2"/>
    <property type="match status" value="1"/>
</dbReference>
<dbReference type="Gene3D" id="3.30.590.10">
    <property type="entry name" value="Glutamine synthetase/guanido kinase, catalytic domain"/>
    <property type="match status" value="1"/>
</dbReference>
<comment type="function">
    <text evidence="2">Catalyzes the ATP-dependent biosynthesis of glutamine from glutamate and ammonia.</text>
</comment>
<dbReference type="SUPFAM" id="SSF55931">
    <property type="entry name" value="Glutamine synthetase/guanido kinase"/>
    <property type="match status" value="1"/>
</dbReference>
<dbReference type="GO" id="GO:0006542">
    <property type="term" value="P:glutamine biosynthetic process"/>
    <property type="evidence" value="ECO:0007669"/>
    <property type="project" value="InterPro"/>
</dbReference>
<comment type="cofactor">
    <cofactor evidence="1">
        <name>Mg(2+)</name>
        <dbReference type="ChEBI" id="CHEBI:18420"/>
    </cofactor>
</comment>
<dbReference type="PANTHER" id="PTHR43785:SF12">
    <property type="entry name" value="TYPE-1 GLUTAMINE SYNTHETASE 2"/>
    <property type="match status" value="1"/>
</dbReference>
<evidence type="ECO:0000256" key="7">
    <source>
        <dbReference type="PROSITE-ProRule" id="PRU01331"/>
    </source>
</evidence>
<keyword evidence="4" id="KW-0547">Nucleotide-binding</keyword>
<evidence type="ECO:0000256" key="5">
    <source>
        <dbReference type="ARBA" id="ARBA00022840"/>
    </source>
</evidence>
<evidence type="ECO:0000313" key="11">
    <source>
        <dbReference type="Proteomes" id="UP000037425"/>
    </source>
</evidence>
<name>A0A0L8BTG0_ENSAD</name>
<gene>
    <name evidence="10" type="ORF">AC244_15565</name>
</gene>
<dbReference type="PATRIC" id="fig|106592.7.peg.7420"/>
<dbReference type="SMART" id="SM01230">
    <property type="entry name" value="Gln-synt_C"/>
    <property type="match status" value="1"/>
</dbReference>
<organism evidence="10 11">
    <name type="scientific">Ensifer adhaerens</name>
    <name type="common">Sinorhizobium morelense</name>
    <dbReference type="NCBI Taxonomy" id="106592"/>
    <lineage>
        <taxon>Bacteria</taxon>
        <taxon>Pseudomonadati</taxon>
        <taxon>Pseudomonadota</taxon>
        <taxon>Alphaproteobacteria</taxon>
        <taxon>Hyphomicrobiales</taxon>
        <taxon>Rhizobiaceae</taxon>
        <taxon>Sinorhizobium/Ensifer group</taxon>
        <taxon>Ensifer</taxon>
    </lineage>
</organism>
<dbReference type="EMBL" id="LGAP01000009">
    <property type="protein sequence ID" value="KOF17804.1"/>
    <property type="molecule type" value="Genomic_DNA"/>
</dbReference>
<dbReference type="OrthoDB" id="9789509at2"/>
<dbReference type="InterPro" id="IPR008147">
    <property type="entry name" value="Gln_synt_N"/>
</dbReference>
<evidence type="ECO:0000256" key="4">
    <source>
        <dbReference type="ARBA" id="ARBA00022741"/>
    </source>
</evidence>
<keyword evidence="6" id="KW-0535">Nitrogen fixation</keyword>
<dbReference type="AlphaFoldDB" id="A0A0L8BTG0"/>
<protein>
    <submittedName>
        <fullName evidence="10">Glutamine synthetase</fullName>
    </submittedName>
</protein>
<dbReference type="GO" id="GO:0004356">
    <property type="term" value="F:glutamine synthetase activity"/>
    <property type="evidence" value="ECO:0007669"/>
    <property type="project" value="InterPro"/>
</dbReference>
<evidence type="ECO:0000256" key="3">
    <source>
        <dbReference type="ARBA" id="ARBA00022598"/>
    </source>
</evidence>
<keyword evidence="3" id="KW-0436">Ligase</keyword>
<evidence type="ECO:0000259" key="9">
    <source>
        <dbReference type="PROSITE" id="PS51987"/>
    </source>
</evidence>
<dbReference type="PROSITE" id="PS51987">
    <property type="entry name" value="GS_CATALYTIC"/>
    <property type="match status" value="1"/>
</dbReference>
<dbReference type="GO" id="GO:0005524">
    <property type="term" value="F:ATP binding"/>
    <property type="evidence" value="ECO:0007669"/>
    <property type="project" value="UniProtKB-KW"/>
</dbReference>
<evidence type="ECO:0000313" key="10">
    <source>
        <dbReference type="EMBL" id="KOF17804.1"/>
    </source>
</evidence>
<dbReference type="InterPro" id="IPR008146">
    <property type="entry name" value="Gln_synth_cat_dom"/>
</dbReference>
<dbReference type="Pfam" id="PF00120">
    <property type="entry name" value="Gln-synt_C"/>
    <property type="match status" value="1"/>
</dbReference>
<evidence type="ECO:0000256" key="2">
    <source>
        <dbReference type="ARBA" id="ARBA00003117"/>
    </source>
</evidence>
<keyword evidence="5" id="KW-0067">ATP-binding</keyword>
<evidence type="ECO:0000256" key="8">
    <source>
        <dbReference type="RuleBase" id="RU000384"/>
    </source>
</evidence>
<comment type="caution">
    <text evidence="10">The sequence shown here is derived from an EMBL/GenBank/DDBJ whole genome shotgun (WGS) entry which is preliminary data.</text>
</comment>
<reference evidence="11" key="1">
    <citation type="submission" date="2015-07" db="EMBL/GenBank/DDBJ databases">
        <title>Whole genome sequence of an Ensifer adhaerens strain isolated from a cave pool in the Wind Cave National Park.</title>
        <authorList>
            <person name="Eng W.W.H."/>
            <person name="Gan H.M."/>
            <person name="Barton H.A."/>
            <person name="Savka M.A."/>
        </authorList>
    </citation>
    <scope>NUCLEOTIDE SEQUENCE [LARGE SCALE GENOMIC DNA]</scope>
    <source>
        <strain evidence="11">SD006</strain>
    </source>
</reference>
<proteinExistence type="inferred from homology"/>
<dbReference type="PANTHER" id="PTHR43785">
    <property type="entry name" value="GAMMA-GLUTAMYLPUTRESCINE SYNTHETASE"/>
    <property type="match status" value="1"/>
</dbReference>
<dbReference type="Gene3D" id="3.10.20.70">
    <property type="entry name" value="Glutamine synthetase, N-terminal domain"/>
    <property type="match status" value="1"/>
</dbReference>
<feature type="domain" description="GS catalytic" evidence="9">
    <location>
        <begin position="113"/>
        <end position="448"/>
    </location>
</feature>
<accession>A0A0L8BTG0</accession>
<dbReference type="InterPro" id="IPR014746">
    <property type="entry name" value="Gln_synth/guanido_kin_cat_dom"/>
</dbReference>
<dbReference type="RefSeq" id="WP_053249727.1">
    <property type="nucleotide sequence ID" value="NZ_LGAP01000009.1"/>
</dbReference>
<dbReference type="InterPro" id="IPR036651">
    <property type="entry name" value="Gln_synt_N_sf"/>
</dbReference>
<sequence length="448" mass="48697">MTENNNGKAHSALTELATFVTTDIAGITRGRSFAAAQIDDYLRKGVGWVPANLALTPFDQIAENNPWGSSGDLRLMADPASKARVTCLPDVTPLHFYHSDITDLKGDPWECCVRSFLKRTLEEFEREAGLKVISAVEQEFQLLGVDWPDAPSFGLRAQRRAEPFGPLLMTALQEAGAEPEMFLPEYGKDQFEITCRPADALTAADRGATIRAITKEVAALFGWNASFAPKTSANGVGNGVHLHVSFTDLSGNPVTFDASRPGRLSKVAGSFAAGVIRHLPALTAFTAPSVLSYMRLVPHHWSAAYTCLGEKNREATLRICPTLDLPGSNPAKQFNMEYRAADACASPHLSLAVLLKAGLEGIRAGLEQPPLINSDPSNFSDEDQKKLGIRRLPSSLPEALETLAEDTVVTGWFAKDFLDCYVAMKRKEIEIVDGLSPDELCARYAAVY</sequence>
<evidence type="ECO:0000256" key="1">
    <source>
        <dbReference type="ARBA" id="ARBA00001946"/>
    </source>
</evidence>
<evidence type="ECO:0000256" key="6">
    <source>
        <dbReference type="ARBA" id="ARBA00023231"/>
    </source>
</evidence>
<comment type="similarity">
    <text evidence="7 8">Belongs to the glutamine synthetase family.</text>
</comment>
<dbReference type="Proteomes" id="UP000037425">
    <property type="component" value="Unassembled WGS sequence"/>
</dbReference>